<accession>A0ABT6QT44</accession>
<keyword evidence="3" id="KW-1185">Reference proteome</keyword>
<keyword evidence="1" id="KW-0812">Transmembrane</keyword>
<dbReference type="Proteomes" id="UP001159100">
    <property type="component" value="Unassembled WGS sequence"/>
</dbReference>
<feature type="transmembrane region" description="Helical" evidence="1">
    <location>
        <begin position="31"/>
        <end position="49"/>
    </location>
</feature>
<name>A0ABT6QT44_9PSED</name>
<evidence type="ECO:0008006" key="4">
    <source>
        <dbReference type="Google" id="ProtNLM"/>
    </source>
</evidence>
<evidence type="ECO:0000313" key="2">
    <source>
        <dbReference type="EMBL" id="MDI2594078.1"/>
    </source>
</evidence>
<comment type="caution">
    <text evidence="2">The sequence shown here is derived from an EMBL/GenBank/DDBJ whole genome shotgun (WGS) entry which is preliminary data.</text>
</comment>
<gene>
    <name evidence="2" type="ORF">POF45_21980</name>
</gene>
<keyword evidence="1" id="KW-1133">Transmembrane helix</keyword>
<organism evidence="2 3">
    <name type="scientific">Pseudomonas fungipugnans</name>
    <dbReference type="NCBI Taxonomy" id="3024217"/>
    <lineage>
        <taxon>Bacteria</taxon>
        <taxon>Pseudomonadati</taxon>
        <taxon>Pseudomonadota</taxon>
        <taxon>Gammaproteobacteria</taxon>
        <taxon>Pseudomonadales</taxon>
        <taxon>Pseudomonadaceae</taxon>
        <taxon>Pseudomonas</taxon>
    </lineage>
</organism>
<reference evidence="2 3" key="1">
    <citation type="submission" date="2023-02" db="EMBL/GenBank/DDBJ databases">
        <title>Pseudomonas chrutzelriedensis sp. nov., a potently antifungal strain isolated from moss.</title>
        <authorList>
            <person name="Schnyder A."/>
            <person name="Kalawong R."/>
            <person name="Eberl L."/>
            <person name="Agnoli K."/>
        </authorList>
    </citation>
    <scope>NUCLEOTIDE SEQUENCE [LARGE SCALE GENOMIC DNA]</scope>
    <source>
        <strain evidence="2 3">681</strain>
    </source>
</reference>
<feature type="transmembrane region" description="Helical" evidence="1">
    <location>
        <begin position="61"/>
        <end position="77"/>
    </location>
</feature>
<evidence type="ECO:0000256" key="1">
    <source>
        <dbReference type="SAM" id="Phobius"/>
    </source>
</evidence>
<keyword evidence="1" id="KW-0472">Membrane</keyword>
<proteinExistence type="predicted"/>
<sequence length="110" mass="11592">MKQKLISALISLVLSLCLLLGAPTAQDFAFYVLVVMNVLVWIGVLSGLIKVEVAKKLLKHAWVSVLSTGFQIYALIASGHPALAASSFLASFFMVISASRAIKAAPGSST</sequence>
<evidence type="ECO:0000313" key="3">
    <source>
        <dbReference type="Proteomes" id="UP001159100"/>
    </source>
</evidence>
<dbReference type="RefSeq" id="WP_282316716.1">
    <property type="nucleotide sequence ID" value="NZ_JARBWL010000002.1"/>
</dbReference>
<protein>
    <recommendedName>
        <fullName evidence="4">Holin</fullName>
    </recommendedName>
</protein>
<dbReference type="EMBL" id="JARBWL010000002">
    <property type="protein sequence ID" value="MDI2594078.1"/>
    <property type="molecule type" value="Genomic_DNA"/>
</dbReference>